<evidence type="ECO:0000256" key="6">
    <source>
        <dbReference type="ARBA" id="ARBA00022898"/>
    </source>
</evidence>
<dbReference type="EC" id="4.1.1.81" evidence="4"/>
<evidence type="ECO:0000256" key="4">
    <source>
        <dbReference type="ARBA" id="ARBA00012285"/>
    </source>
</evidence>
<dbReference type="InterPro" id="IPR015422">
    <property type="entry name" value="PyrdxlP-dep_Trfase_small"/>
</dbReference>
<evidence type="ECO:0000256" key="1">
    <source>
        <dbReference type="ARBA" id="ARBA00001933"/>
    </source>
</evidence>
<dbReference type="GO" id="GO:0030170">
    <property type="term" value="F:pyridoxal phosphate binding"/>
    <property type="evidence" value="ECO:0007669"/>
    <property type="project" value="InterPro"/>
</dbReference>
<evidence type="ECO:0000256" key="7">
    <source>
        <dbReference type="ARBA" id="ARBA00023239"/>
    </source>
</evidence>
<evidence type="ECO:0000256" key="5">
    <source>
        <dbReference type="ARBA" id="ARBA00022573"/>
    </source>
</evidence>
<dbReference type="Proteomes" id="UP000275473">
    <property type="component" value="Unassembled WGS sequence"/>
</dbReference>
<dbReference type="InterPro" id="IPR004838">
    <property type="entry name" value="NHTrfase_class1_PyrdxlP-BS"/>
</dbReference>
<keyword evidence="7 11" id="KW-0456">Lyase</keyword>
<keyword evidence="6" id="KW-0663">Pyridoxal phosphate</keyword>
<proteinExistence type="predicted"/>
<keyword evidence="5" id="KW-0169">Cobalamin biosynthesis</keyword>
<feature type="domain" description="Aminotransferase class I/classII large" evidence="10">
    <location>
        <begin position="28"/>
        <end position="350"/>
    </location>
</feature>
<dbReference type="RefSeq" id="WP_123164561.1">
    <property type="nucleotide sequence ID" value="NZ_RIAX01000003.1"/>
</dbReference>
<evidence type="ECO:0000256" key="8">
    <source>
        <dbReference type="ARBA" id="ARBA00029996"/>
    </source>
</evidence>
<evidence type="ECO:0000313" key="11">
    <source>
        <dbReference type="EMBL" id="RNF40053.1"/>
    </source>
</evidence>
<evidence type="ECO:0000313" key="12">
    <source>
        <dbReference type="Proteomes" id="UP000275473"/>
    </source>
</evidence>
<dbReference type="Pfam" id="PF00155">
    <property type="entry name" value="Aminotran_1_2"/>
    <property type="match status" value="1"/>
</dbReference>
<dbReference type="GO" id="GO:0048472">
    <property type="term" value="F:threonine-phosphate decarboxylase activity"/>
    <property type="evidence" value="ECO:0007669"/>
    <property type="project" value="UniProtKB-EC"/>
</dbReference>
<comment type="function">
    <text evidence="2">Decarboxylates L-threonine-O-3-phosphate to yield (R)-1-amino-2-propanol O-2-phosphate, the precursor for the linkage between the nucleotide loop and the corrin ring in cobalamin.</text>
</comment>
<reference evidence="11 12" key="1">
    <citation type="journal article" date="2018" name="Int. J. Syst. Evol. Microbiol.">
        <title>Planococcus salinus sp. nov., a moderately halophilic bacterium isolated from a saline-alkali soil.</title>
        <authorList>
            <person name="Gan L."/>
        </authorList>
    </citation>
    <scope>NUCLEOTIDE SEQUENCE [LARGE SCALE GENOMIC DNA]</scope>
    <source>
        <strain evidence="11 12">LCB217</strain>
    </source>
</reference>
<gene>
    <name evidence="11" type="ORF">EEX84_05290</name>
</gene>
<evidence type="ECO:0000259" key="10">
    <source>
        <dbReference type="Pfam" id="PF00155"/>
    </source>
</evidence>
<dbReference type="PANTHER" id="PTHR42885:SF1">
    <property type="entry name" value="THREONINE-PHOSPHATE DECARBOXYLASE"/>
    <property type="match status" value="1"/>
</dbReference>
<dbReference type="Gene3D" id="3.90.1150.10">
    <property type="entry name" value="Aspartate Aminotransferase, domain 1"/>
    <property type="match status" value="1"/>
</dbReference>
<dbReference type="InterPro" id="IPR015421">
    <property type="entry name" value="PyrdxlP-dep_Trfase_major"/>
</dbReference>
<dbReference type="GO" id="GO:0009236">
    <property type="term" value="P:cobalamin biosynthetic process"/>
    <property type="evidence" value="ECO:0007669"/>
    <property type="project" value="UniProtKB-UniPathway"/>
</dbReference>
<dbReference type="UniPathway" id="UPA00148"/>
<dbReference type="OrthoDB" id="9813612at2"/>
<dbReference type="InterPro" id="IPR004839">
    <property type="entry name" value="Aminotransferase_I/II_large"/>
</dbReference>
<dbReference type="EMBL" id="RIAX01000003">
    <property type="protein sequence ID" value="RNF40053.1"/>
    <property type="molecule type" value="Genomic_DNA"/>
</dbReference>
<comment type="caution">
    <text evidence="11">The sequence shown here is derived from an EMBL/GenBank/DDBJ whole genome shotgun (WGS) entry which is preliminary data.</text>
</comment>
<organism evidence="11 12">
    <name type="scientific">Planococcus salinus</name>
    <dbReference type="NCBI Taxonomy" id="1848460"/>
    <lineage>
        <taxon>Bacteria</taxon>
        <taxon>Bacillati</taxon>
        <taxon>Bacillota</taxon>
        <taxon>Bacilli</taxon>
        <taxon>Bacillales</taxon>
        <taxon>Caryophanaceae</taxon>
        <taxon>Planococcus</taxon>
    </lineage>
</organism>
<evidence type="ECO:0000256" key="3">
    <source>
        <dbReference type="ARBA" id="ARBA00004953"/>
    </source>
</evidence>
<dbReference type="InterPro" id="IPR015424">
    <property type="entry name" value="PyrdxlP-dep_Trfase"/>
</dbReference>
<dbReference type="InterPro" id="IPR005860">
    <property type="entry name" value="CobD"/>
</dbReference>
<keyword evidence="12" id="KW-1185">Reference proteome</keyword>
<comment type="cofactor">
    <cofactor evidence="1">
        <name>pyridoxal 5'-phosphate</name>
        <dbReference type="ChEBI" id="CHEBI:597326"/>
    </cofactor>
</comment>
<evidence type="ECO:0000256" key="2">
    <source>
        <dbReference type="ARBA" id="ARBA00003444"/>
    </source>
</evidence>
<protein>
    <recommendedName>
        <fullName evidence="4">threonine-phosphate decarboxylase</fullName>
        <ecNumber evidence="4">4.1.1.81</ecNumber>
    </recommendedName>
    <alternativeName>
        <fullName evidence="8">L-threonine-O-3-phosphate decarboxylase</fullName>
    </alternativeName>
</protein>
<name>A0A3M8P8R9_9BACL</name>
<dbReference type="PROSITE" id="PS00105">
    <property type="entry name" value="AA_TRANSFER_CLASS_1"/>
    <property type="match status" value="1"/>
</dbReference>
<dbReference type="NCBIfam" id="TIGR01140">
    <property type="entry name" value="L_thr_O3P_dcar"/>
    <property type="match status" value="1"/>
</dbReference>
<comment type="catalytic activity">
    <reaction evidence="9">
        <text>O-phospho-L-threonine + H(+) = (R)-1-aminopropan-2-yl phosphate + CO2</text>
        <dbReference type="Rhea" id="RHEA:11492"/>
        <dbReference type="ChEBI" id="CHEBI:15378"/>
        <dbReference type="ChEBI" id="CHEBI:16526"/>
        <dbReference type="ChEBI" id="CHEBI:58563"/>
        <dbReference type="ChEBI" id="CHEBI:58675"/>
        <dbReference type="EC" id="4.1.1.81"/>
    </reaction>
</comment>
<sequence>MKLPDHGANPHRLYEAAGVEQPSQFFDFSENVHPFGPPQFINRDWQKLLPLISRYPDPEAEPFRSAAANFHHVMAKQVAAGNGAAEIFTWLARRYREKRVVLIEPAFSEYRKTLQAENVEINKVHMTAKSAWNLPMDELVRAIHGSSALYICNPHNPTGSLIQKEELISLAKACEKAGCELVVDEAFIDFAGEQFSVIPYVNDFSNLIVVRSMTKMYAIPGLRLGYVISTEQVVDELKKGAAQWNVNALSAAIGSRCFEESAYREQIQHAAGKERKRMERFLKQNGCEATDSAANFLSFRLPNRLDSDEFFEGMLKEGFVLRHTYSFEGMDGNWFRIGMKSEFQMEALREVMTKWLKEK</sequence>
<accession>A0A3M8P8R9</accession>
<evidence type="ECO:0000256" key="9">
    <source>
        <dbReference type="ARBA" id="ARBA00048531"/>
    </source>
</evidence>
<dbReference type="Gene3D" id="3.40.640.10">
    <property type="entry name" value="Type I PLP-dependent aspartate aminotransferase-like (Major domain)"/>
    <property type="match status" value="1"/>
</dbReference>
<dbReference type="SUPFAM" id="SSF53383">
    <property type="entry name" value="PLP-dependent transferases"/>
    <property type="match status" value="1"/>
</dbReference>
<dbReference type="CDD" id="cd00609">
    <property type="entry name" value="AAT_like"/>
    <property type="match status" value="1"/>
</dbReference>
<dbReference type="AlphaFoldDB" id="A0A3M8P8R9"/>
<comment type="pathway">
    <text evidence="3">Cofactor biosynthesis; adenosylcobalamin biosynthesis.</text>
</comment>
<dbReference type="PANTHER" id="PTHR42885">
    <property type="entry name" value="HISTIDINOL-PHOSPHATE AMINOTRANSFERASE-RELATED"/>
    <property type="match status" value="1"/>
</dbReference>